<dbReference type="SMART" id="SM00568">
    <property type="entry name" value="GRAM"/>
    <property type="match status" value="1"/>
</dbReference>
<keyword evidence="4" id="KW-1185">Reference proteome</keyword>
<dbReference type="CTD" id="54762"/>
<dbReference type="GO" id="GO:0005789">
    <property type="term" value="C:endoplasmic reticulum membrane"/>
    <property type="evidence" value="ECO:0007669"/>
    <property type="project" value="TreeGrafter"/>
</dbReference>
<sequence>MSETQFLNSATETDSNFKSPHLSTSCSHLPVKFTIYEPDPEDSDDSHRLAQVSISNNMVDTKAIGDPFDDNEGKRSVMSSVLGPYVLKNTLSNSFASIPNHIRSGEYKNKQYNTSKQSCQNNAINSLLTSKTSLSSSSIIGSHKLHQSSQNIPLIGLRSNSNLTISSLSTVQSRHIVESSSTSALSNQNVSKPSRSRPRRFANLYSSLTPSYRTKLEQFRRIFRDTPVDTERLLVDYSCALSKNNNGLLLQGRMYITETWVCFYSKILYEQKVILFFIYVLLLMHEFLFQLKL</sequence>
<reference evidence="3" key="1">
    <citation type="journal article" date="2012" name="Nat. Genet.">
        <title>Whole-genome sequence of Schistosoma haematobium.</title>
        <authorList>
            <person name="Young N.D."/>
            <person name="Jex A.R."/>
            <person name="Li B."/>
            <person name="Liu S."/>
            <person name="Yang L."/>
            <person name="Xiong Z."/>
            <person name="Li Y."/>
            <person name="Cantacessi C."/>
            <person name="Hall R.S."/>
            <person name="Xu X."/>
            <person name="Chen F."/>
            <person name="Wu X."/>
            <person name="Zerlotini A."/>
            <person name="Oliveira G."/>
            <person name="Hofmann A."/>
            <person name="Zhang G."/>
            <person name="Fang X."/>
            <person name="Kang Y."/>
            <person name="Campbell B.E."/>
            <person name="Loukas A."/>
            <person name="Ranganathan S."/>
            <person name="Rollinson D."/>
            <person name="Rinaldi G."/>
            <person name="Brindley P.J."/>
            <person name="Yang H."/>
            <person name="Wang J."/>
            <person name="Wang J."/>
            <person name="Gasser R.B."/>
        </authorList>
    </citation>
    <scope>NUCLEOTIDE SEQUENCE</scope>
</reference>
<dbReference type="GO" id="GO:0140268">
    <property type="term" value="C:endoplasmic reticulum-plasma membrane contact site"/>
    <property type="evidence" value="ECO:0007669"/>
    <property type="project" value="TreeGrafter"/>
</dbReference>
<name>A0A922LIM8_SCHHA</name>
<dbReference type="KEGG" id="shx:MS3_00006672"/>
<dbReference type="PANTHER" id="PTHR23319">
    <property type="entry name" value="GRAM DOMAIN CONTAINING 1B, ISOFORM E"/>
    <property type="match status" value="1"/>
</dbReference>
<protein>
    <submittedName>
        <fullName evidence="3">Protein Aster-C</fullName>
    </submittedName>
</protein>
<dbReference type="InterPro" id="IPR051482">
    <property type="entry name" value="Cholesterol_transport"/>
</dbReference>
<dbReference type="GO" id="GO:0032366">
    <property type="term" value="P:intracellular sterol transport"/>
    <property type="evidence" value="ECO:0007669"/>
    <property type="project" value="TreeGrafter"/>
</dbReference>
<proteinExistence type="predicted"/>
<dbReference type="Gene3D" id="2.30.29.30">
    <property type="entry name" value="Pleckstrin-homology domain (PH domain)/Phosphotyrosine-binding domain (PTB)"/>
    <property type="match status" value="1"/>
</dbReference>
<dbReference type="Pfam" id="PF02893">
    <property type="entry name" value="GRAM"/>
    <property type="match status" value="1"/>
</dbReference>
<dbReference type="InterPro" id="IPR004182">
    <property type="entry name" value="GRAM"/>
</dbReference>
<reference evidence="3" key="2">
    <citation type="journal article" date="2019" name="Gigascience">
        <title>High-quality Schistosoma haematobium genome achieved by single-molecule and long-range sequencing.</title>
        <authorList>
            <person name="Stroehlein A.J."/>
            <person name="Korhonen P.K."/>
            <person name="Chong T.M."/>
            <person name="Lim Y.L."/>
            <person name="Chan K.G."/>
            <person name="Webster B."/>
            <person name="Rollinson D."/>
            <person name="Brindley P.J."/>
            <person name="Gasser R.B."/>
            <person name="Young N.D."/>
        </authorList>
    </citation>
    <scope>NUCLEOTIDE SEQUENCE</scope>
</reference>
<dbReference type="AlphaFoldDB" id="A0A922LIM8"/>
<reference evidence="3" key="3">
    <citation type="submission" date="2021-06" db="EMBL/GenBank/DDBJ databases">
        <title>Chromosome-level genome assembly for S. haematobium.</title>
        <authorList>
            <person name="Stroehlein A.J."/>
        </authorList>
    </citation>
    <scope>NUCLEOTIDE SEQUENCE</scope>
</reference>
<evidence type="ECO:0000313" key="4">
    <source>
        <dbReference type="Proteomes" id="UP000471633"/>
    </source>
</evidence>
<reference evidence="3" key="4">
    <citation type="journal article" date="2022" name="PLoS Pathog.">
        <title>Chromosome-level genome of Schistosoma haematobium underpins genome-wide explorations of molecular variation.</title>
        <authorList>
            <person name="Stroehlein A.J."/>
            <person name="Korhonen P.K."/>
            <person name="Lee V.V."/>
            <person name="Ralph S.A."/>
            <person name="Mentink-Kane M."/>
            <person name="You H."/>
            <person name="McManus D.P."/>
            <person name="Tchuente L.T."/>
            <person name="Stothard J.R."/>
            <person name="Kaur P."/>
            <person name="Dudchenko O."/>
            <person name="Aiden E.L."/>
            <person name="Yang B."/>
            <person name="Yang H."/>
            <person name="Emery A.M."/>
            <person name="Webster B.L."/>
            <person name="Brindley P.J."/>
            <person name="Rollinson D."/>
            <person name="Chang B.C.H."/>
            <person name="Gasser R.B."/>
            <person name="Young N.D."/>
        </authorList>
    </citation>
    <scope>NUCLEOTIDE SEQUENCE</scope>
</reference>
<dbReference type="GO" id="GO:0032934">
    <property type="term" value="F:sterol binding"/>
    <property type="evidence" value="ECO:0007669"/>
    <property type="project" value="TreeGrafter"/>
</dbReference>
<dbReference type="RefSeq" id="XP_051068057.1">
    <property type="nucleotide sequence ID" value="XM_051214875.1"/>
</dbReference>
<dbReference type="EMBL" id="AMPZ03000004">
    <property type="protein sequence ID" value="KAH9585411.1"/>
    <property type="molecule type" value="Genomic_DNA"/>
</dbReference>
<evidence type="ECO:0000259" key="2">
    <source>
        <dbReference type="SMART" id="SM00568"/>
    </source>
</evidence>
<dbReference type="InterPro" id="IPR011993">
    <property type="entry name" value="PH-like_dom_sf"/>
</dbReference>
<feature type="region of interest" description="Disordered" evidence="1">
    <location>
        <begin position="1"/>
        <end position="24"/>
    </location>
</feature>
<dbReference type="PANTHER" id="PTHR23319:SF4">
    <property type="entry name" value="GRAM DOMAIN CONTAINING 1B, ISOFORM E"/>
    <property type="match status" value="1"/>
</dbReference>
<accession>A0A922LIM8</accession>
<feature type="domain" description="GRAM" evidence="2">
    <location>
        <begin position="217"/>
        <end position="288"/>
    </location>
</feature>
<dbReference type="GO" id="GO:0120015">
    <property type="term" value="F:sterol transfer activity"/>
    <property type="evidence" value="ECO:0007669"/>
    <property type="project" value="TreeGrafter"/>
</dbReference>
<gene>
    <name evidence="3" type="primary">GRAMD1C</name>
    <name evidence="3" type="ORF">MS3_00006672</name>
</gene>
<dbReference type="GO" id="GO:0005886">
    <property type="term" value="C:plasma membrane"/>
    <property type="evidence" value="ECO:0007669"/>
    <property type="project" value="TreeGrafter"/>
</dbReference>
<evidence type="ECO:0000313" key="3">
    <source>
        <dbReference type="EMBL" id="KAH9585411.1"/>
    </source>
</evidence>
<dbReference type="Proteomes" id="UP000471633">
    <property type="component" value="Unassembled WGS sequence"/>
</dbReference>
<dbReference type="GeneID" id="24588174"/>
<evidence type="ECO:0000256" key="1">
    <source>
        <dbReference type="SAM" id="MobiDB-lite"/>
    </source>
</evidence>
<organism evidence="3 4">
    <name type="scientific">Schistosoma haematobium</name>
    <name type="common">Blood fluke</name>
    <dbReference type="NCBI Taxonomy" id="6185"/>
    <lineage>
        <taxon>Eukaryota</taxon>
        <taxon>Metazoa</taxon>
        <taxon>Spiralia</taxon>
        <taxon>Lophotrochozoa</taxon>
        <taxon>Platyhelminthes</taxon>
        <taxon>Trematoda</taxon>
        <taxon>Digenea</taxon>
        <taxon>Strigeidida</taxon>
        <taxon>Schistosomatoidea</taxon>
        <taxon>Schistosomatidae</taxon>
        <taxon>Schistosoma</taxon>
    </lineage>
</organism>
<comment type="caution">
    <text evidence="3">The sequence shown here is derived from an EMBL/GenBank/DDBJ whole genome shotgun (WGS) entry which is preliminary data.</text>
</comment>